<evidence type="ECO:0000313" key="3">
    <source>
        <dbReference type="Proteomes" id="UP000887013"/>
    </source>
</evidence>
<dbReference type="Proteomes" id="UP000887013">
    <property type="component" value="Unassembled WGS sequence"/>
</dbReference>
<feature type="region of interest" description="Disordered" evidence="1">
    <location>
        <begin position="39"/>
        <end position="60"/>
    </location>
</feature>
<evidence type="ECO:0000256" key="1">
    <source>
        <dbReference type="SAM" id="MobiDB-lite"/>
    </source>
</evidence>
<dbReference type="AlphaFoldDB" id="A0A8X6NHE3"/>
<name>A0A8X6NHE3_NEPPI</name>
<organism evidence="2 3">
    <name type="scientific">Nephila pilipes</name>
    <name type="common">Giant wood spider</name>
    <name type="synonym">Nephila maculata</name>
    <dbReference type="NCBI Taxonomy" id="299642"/>
    <lineage>
        <taxon>Eukaryota</taxon>
        <taxon>Metazoa</taxon>
        <taxon>Ecdysozoa</taxon>
        <taxon>Arthropoda</taxon>
        <taxon>Chelicerata</taxon>
        <taxon>Arachnida</taxon>
        <taxon>Araneae</taxon>
        <taxon>Araneomorphae</taxon>
        <taxon>Entelegynae</taxon>
        <taxon>Araneoidea</taxon>
        <taxon>Nephilidae</taxon>
        <taxon>Nephila</taxon>
    </lineage>
</organism>
<evidence type="ECO:0000313" key="2">
    <source>
        <dbReference type="EMBL" id="GFT13390.1"/>
    </source>
</evidence>
<protein>
    <submittedName>
        <fullName evidence="2">Uncharacterized protein</fullName>
    </submittedName>
</protein>
<reference evidence="2" key="1">
    <citation type="submission" date="2020-08" db="EMBL/GenBank/DDBJ databases">
        <title>Multicomponent nature underlies the extraordinary mechanical properties of spider dragline silk.</title>
        <authorList>
            <person name="Kono N."/>
            <person name="Nakamura H."/>
            <person name="Mori M."/>
            <person name="Yoshida Y."/>
            <person name="Ohtoshi R."/>
            <person name="Malay A.D."/>
            <person name="Moran D.A.P."/>
            <person name="Tomita M."/>
            <person name="Numata K."/>
            <person name="Arakawa K."/>
        </authorList>
    </citation>
    <scope>NUCLEOTIDE SEQUENCE</scope>
</reference>
<dbReference type="EMBL" id="BMAW01057861">
    <property type="protein sequence ID" value="GFT13390.1"/>
    <property type="molecule type" value="Genomic_DNA"/>
</dbReference>
<sequence>MTIPLPPPSSPRMEFSEEFFADHERAVRRMIRLRDAKKAAAIKQQKPPVPIGIKSPSRKNKKRIIDADGFQIPAKHLIVKNDNRCPPLLCLLLP</sequence>
<comment type="caution">
    <text evidence="2">The sequence shown here is derived from an EMBL/GenBank/DDBJ whole genome shotgun (WGS) entry which is preliminary data.</text>
</comment>
<proteinExistence type="predicted"/>
<accession>A0A8X6NHE3</accession>
<keyword evidence="3" id="KW-1185">Reference proteome</keyword>
<gene>
    <name evidence="2" type="ORF">NPIL_256891</name>
</gene>